<feature type="compositionally biased region" description="Polar residues" evidence="1">
    <location>
        <begin position="355"/>
        <end position="364"/>
    </location>
</feature>
<dbReference type="GeneID" id="59303916"/>
<accession>A0A8H5VZ27</accession>
<name>A0A8H5VZ27_9HYPO</name>
<feature type="region of interest" description="Disordered" evidence="1">
    <location>
        <begin position="141"/>
        <end position="162"/>
    </location>
</feature>
<comment type="caution">
    <text evidence="3">The sequence shown here is derived from an EMBL/GenBank/DDBJ whole genome shotgun (WGS) entry which is preliminary data.</text>
</comment>
<evidence type="ECO:0000313" key="4">
    <source>
        <dbReference type="Proteomes" id="UP000530670"/>
    </source>
</evidence>
<sequence>MDPLSIIASIAGIATAGTSLSKAIYHFISSTRGASREMADIAAISRICLAFFQNFAGWSFKRSEVQYKLTLIESHKTAIQLMLNIPILAATTRKEAQSQVTQPDSASEGKQKEPESEIPLLRQQSENLAYAASHCMVDLSDNESFETSQSSSQPKTDSDSEIDDVTGQVQVHGHGSSDGTGRWLFELIFESSYKHREGSETQEEQDTVKGHEGSAFDRTALAVRTPAELHIAIYEPGAGQLLVETLLADWTCLSKDEITGNIGIEDMIKQAFICLEVVYARHYDLMDFDGNLIDPSRWESTVEPGMQVVMTMWPMNKNDKPKPNLEKERTKVPGRRREKLESKKKSVNLGYLFGGQTTKASRSS</sequence>
<dbReference type="Pfam" id="PF22893">
    <property type="entry name" value="ULD_2"/>
    <property type="match status" value="1"/>
</dbReference>
<evidence type="ECO:0000259" key="2">
    <source>
        <dbReference type="Pfam" id="PF22893"/>
    </source>
</evidence>
<dbReference type="OrthoDB" id="3045089at2759"/>
<dbReference type="RefSeq" id="XP_037207772.1">
    <property type="nucleotide sequence ID" value="XM_037351646.1"/>
</dbReference>
<feature type="compositionally biased region" description="Polar residues" evidence="1">
    <location>
        <begin position="145"/>
        <end position="155"/>
    </location>
</feature>
<organism evidence="3 4">
    <name type="scientific">Fusarium tjaetaba</name>
    <dbReference type="NCBI Taxonomy" id="1567544"/>
    <lineage>
        <taxon>Eukaryota</taxon>
        <taxon>Fungi</taxon>
        <taxon>Dikarya</taxon>
        <taxon>Ascomycota</taxon>
        <taxon>Pezizomycotina</taxon>
        <taxon>Sordariomycetes</taxon>
        <taxon>Hypocreomycetidae</taxon>
        <taxon>Hypocreales</taxon>
        <taxon>Nectriaceae</taxon>
        <taxon>Fusarium</taxon>
        <taxon>Fusarium fujikuroi species complex</taxon>
    </lineage>
</organism>
<dbReference type="InterPro" id="IPR054464">
    <property type="entry name" value="ULD_fung"/>
</dbReference>
<reference evidence="3 4" key="1">
    <citation type="submission" date="2020-05" db="EMBL/GenBank/DDBJ databases">
        <title>Identification and distribution of gene clusters putatively required for synthesis of sphingolipid metabolism inhibitors in phylogenetically diverse species of the filamentous fungus Fusarium.</title>
        <authorList>
            <person name="Kim H.-S."/>
            <person name="Busman M."/>
            <person name="Brown D.W."/>
            <person name="Divon H."/>
            <person name="Uhlig S."/>
            <person name="Proctor R.H."/>
        </authorList>
    </citation>
    <scope>NUCLEOTIDE SEQUENCE [LARGE SCALE GENOMIC DNA]</scope>
    <source>
        <strain evidence="3 4">NRRL 66243</strain>
    </source>
</reference>
<protein>
    <recommendedName>
        <fullName evidence="2">Ubiquitin-like domain-containing protein</fullName>
    </recommendedName>
</protein>
<evidence type="ECO:0000313" key="3">
    <source>
        <dbReference type="EMBL" id="KAF5638779.1"/>
    </source>
</evidence>
<gene>
    <name evidence="3" type="ORF">FTJAE_5168</name>
</gene>
<feature type="region of interest" description="Disordered" evidence="1">
    <location>
        <begin position="315"/>
        <end position="364"/>
    </location>
</feature>
<proteinExistence type="predicted"/>
<feature type="region of interest" description="Disordered" evidence="1">
    <location>
        <begin position="96"/>
        <end position="118"/>
    </location>
</feature>
<evidence type="ECO:0000256" key="1">
    <source>
        <dbReference type="SAM" id="MobiDB-lite"/>
    </source>
</evidence>
<dbReference type="Proteomes" id="UP000530670">
    <property type="component" value="Unassembled WGS sequence"/>
</dbReference>
<keyword evidence="4" id="KW-1185">Reference proteome</keyword>
<feature type="compositionally biased region" description="Basic and acidic residues" evidence="1">
    <location>
        <begin position="317"/>
        <end position="331"/>
    </location>
</feature>
<feature type="domain" description="Ubiquitin-like" evidence="2">
    <location>
        <begin position="263"/>
        <end position="315"/>
    </location>
</feature>
<dbReference type="EMBL" id="JAAQRI010000097">
    <property type="protein sequence ID" value="KAF5638779.1"/>
    <property type="molecule type" value="Genomic_DNA"/>
</dbReference>
<dbReference type="AlphaFoldDB" id="A0A8H5VZ27"/>